<dbReference type="PANTHER" id="PTHR42648:SF31">
    <property type="entry name" value="RNA-DIRECTED DNA POLYMERASE"/>
    <property type="match status" value="1"/>
</dbReference>
<dbReference type="PROSITE" id="PS50158">
    <property type="entry name" value="ZF_CCHC"/>
    <property type="match status" value="1"/>
</dbReference>
<dbReference type="InterPro" id="IPR039537">
    <property type="entry name" value="Retrotran_Ty1/copia-like"/>
</dbReference>
<dbReference type="GeneID" id="109126393"/>
<evidence type="ECO:0000259" key="5">
    <source>
        <dbReference type="PROSITE" id="PS50994"/>
    </source>
</evidence>
<dbReference type="InterPro" id="IPR001878">
    <property type="entry name" value="Znf_CCHC"/>
</dbReference>
<dbReference type="PROSITE" id="PS50994">
    <property type="entry name" value="INTEGRASE"/>
    <property type="match status" value="1"/>
</dbReference>
<dbReference type="InterPro" id="IPR029472">
    <property type="entry name" value="Copia-like_N"/>
</dbReference>
<dbReference type="InterPro" id="IPR025724">
    <property type="entry name" value="GAG-pre-integrase_dom"/>
</dbReference>
<name>A0ABM1QFC2_CAMSA</name>
<dbReference type="InterPro" id="IPR054722">
    <property type="entry name" value="PolX-like_BBD"/>
</dbReference>
<keyword evidence="1" id="KW-0378">Hydrolase</keyword>
<evidence type="ECO:0000256" key="2">
    <source>
        <dbReference type="PROSITE-ProRule" id="PRU00047"/>
    </source>
</evidence>
<dbReference type="Pfam" id="PF22936">
    <property type="entry name" value="Pol_BBD"/>
    <property type="match status" value="1"/>
</dbReference>
<dbReference type="InterPro" id="IPR001584">
    <property type="entry name" value="Integrase_cat-core"/>
</dbReference>
<dbReference type="InterPro" id="IPR057670">
    <property type="entry name" value="SH3_retrovirus"/>
</dbReference>
<dbReference type="InterPro" id="IPR036397">
    <property type="entry name" value="RNaseH_sf"/>
</dbReference>
<evidence type="ECO:0000256" key="1">
    <source>
        <dbReference type="ARBA" id="ARBA00022670"/>
    </source>
</evidence>
<feature type="domain" description="CCHC-type" evidence="4">
    <location>
        <begin position="293"/>
        <end position="306"/>
    </location>
</feature>
<keyword evidence="2" id="KW-0479">Metal-binding</keyword>
<gene>
    <name evidence="7" type="primary">LOC109126393</name>
</gene>
<feature type="region of interest" description="Disordered" evidence="3">
    <location>
        <begin position="953"/>
        <end position="981"/>
    </location>
</feature>
<dbReference type="Gene3D" id="3.30.420.10">
    <property type="entry name" value="Ribonuclease H-like superfamily/Ribonuclease H"/>
    <property type="match status" value="1"/>
</dbReference>
<dbReference type="InterPro" id="IPR012337">
    <property type="entry name" value="RNaseH-like_sf"/>
</dbReference>
<dbReference type="Pfam" id="PF14244">
    <property type="entry name" value="Retrotran_gag_3"/>
    <property type="match status" value="1"/>
</dbReference>
<evidence type="ECO:0000256" key="3">
    <source>
        <dbReference type="SAM" id="MobiDB-lite"/>
    </source>
</evidence>
<protein>
    <submittedName>
        <fullName evidence="7">Uncharacterized protein LOC109126393</fullName>
    </submittedName>
</protein>
<keyword evidence="2" id="KW-0862">Zinc</keyword>
<sequence length="981" mass="109582">MAPSSPNRANSNDPSTDLYNNPYFLHSSDHAGMALASNRLTTGADFHSWRRSVHMGLNVRNKLGFIDGTVPKPPENHRDYGSWSRCNNMVTTWLINSVSKKIGASLLYIPTAEGIWKSIITRFKQDNAPRVYEIEQQLSLLQQGSMDVTSYYTALVTLWEEYKNYVELPLCTCGRCECNAAGIWETMQQRSQVTKFLMGLNASYESTRRHILLLKPTPSIDEVYNMVTQDERQKNVTPKADNAIFHTSDSKADSSVVYPLPNQSYSFDGSYDNAAFAAMQNHFRPRPSNRPLCTHCGQLGHVVQKCFKLHGYPPGYIPGYKSLSSGSQPPRPFQLFSQPRGSAGSYSQPVQPFPSSQSVQTKSQAQPMANAVTTYQGASRAANAVNLDFTKLNNDQIQSLIQQYQAHVTSSEQPAPSPKLCCITDHGVMDPQSSSGMTKYPTIFPSTSLRYENHQLTFQHQCLSSLSSNLPLGSWIIDTGATSHVCSDLTLFNETTSVSGVTVMLPNDARVDITHCGTVHLSSSLTLHEVLHVPSFKFNLISISALLRHNQYSAHFYPLFCYIQESIQGLMIGRGYLFHNLYIYGRDHQLSASHFSGSLKVDGALWHQRLGHPSSDKLKHVPSISSLSTLSSESPCSICHLAKQKRLPFESSGHRSSAPFDLIHLDIWGPFAVESIDGFKYFLTIVDDYSRVTWVYLLHNKSEVSIKLPQFLKLVETQYKTAVKKMRTDNAPELVFTDLVNKHGIIHQYSCAYTPQQNSVVERKHQHLLNVARSLLFQSNLPLAYWSNCLLTAVFLINRTPSTVLKNITPYELLTKKKPDYSFLKNFGCLCFVSTLQKDRHKFSPRATECVFLGYSFGYKGYKVLHLDTNIVSVSRNVVFHETIFPFQNVKHVNHDVDLFGDAILPLYVPIDVSVPALSAPSHASTSASSHASPPDNHSSVTVPVTETVTAETGVVSLPSARPRRTTKAPGYLSDYHHSLN</sequence>
<accession>A0ABM1QFC2</accession>
<reference evidence="6" key="1">
    <citation type="journal article" date="2014" name="Nat. Commun.">
        <title>The emerging biofuel crop Camelina sativa retains a highly undifferentiated hexaploid genome structure.</title>
        <authorList>
            <person name="Kagale S."/>
            <person name="Koh C."/>
            <person name="Nixon J."/>
            <person name="Bollina V."/>
            <person name="Clarke W.E."/>
            <person name="Tuteja R."/>
            <person name="Spillane C."/>
            <person name="Robinson S.J."/>
            <person name="Links M.G."/>
            <person name="Clarke C."/>
            <person name="Higgins E.E."/>
            <person name="Huebert T."/>
            <person name="Sharpe A.G."/>
            <person name="Parkin I.A."/>
        </authorList>
    </citation>
    <scope>NUCLEOTIDE SEQUENCE [LARGE SCALE GENOMIC DNA]</scope>
    <source>
        <strain evidence="6">cv. DH55</strain>
    </source>
</reference>
<evidence type="ECO:0000313" key="6">
    <source>
        <dbReference type="Proteomes" id="UP000694864"/>
    </source>
</evidence>
<dbReference type="Pfam" id="PF25597">
    <property type="entry name" value="SH3_retrovirus"/>
    <property type="match status" value="1"/>
</dbReference>
<dbReference type="PANTHER" id="PTHR42648">
    <property type="entry name" value="TRANSPOSASE, PUTATIVE-RELATED"/>
    <property type="match status" value="1"/>
</dbReference>
<dbReference type="Pfam" id="PF13976">
    <property type="entry name" value="gag_pre-integrs"/>
    <property type="match status" value="1"/>
</dbReference>
<dbReference type="Proteomes" id="UP000694864">
    <property type="component" value="Chromosome 2"/>
</dbReference>
<keyword evidence="6" id="KW-1185">Reference proteome</keyword>
<dbReference type="Pfam" id="PF00665">
    <property type="entry name" value="rve"/>
    <property type="match status" value="1"/>
</dbReference>
<evidence type="ECO:0000259" key="4">
    <source>
        <dbReference type="PROSITE" id="PS50158"/>
    </source>
</evidence>
<keyword evidence="2" id="KW-0863">Zinc-finger</keyword>
<dbReference type="SUPFAM" id="SSF53098">
    <property type="entry name" value="Ribonuclease H-like"/>
    <property type="match status" value="1"/>
</dbReference>
<keyword evidence="1" id="KW-0645">Protease</keyword>
<proteinExistence type="predicted"/>
<feature type="domain" description="Integrase catalytic" evidence="5">
    <location>
        <begin position="655"/>
        <end position="818"/>
    </location>
</feature>
<dbReference type="RefSeq" id="XP_019085460.1">
    <property type="nucleotide sequence ID" value="XM_019229915.1"/>
</dbReference>
<reference evidence="7" key="2">
    <citation type="submission" date="2025-08" db="UniProtKB">
        <authorList>
            <consortium name="RefSeq"/>
        </authorList>
    </citation>
    <scope>IDENTIFICATION</scope>
    <source>
        <tissue evidence="7">Leaf</tissue>
    </source>
</reference>
<organism evidence="6 7">
    <name type="scientific">Camelina sativa</name>
    <name type="common">False flax</name>
    <name type="synonym">Myagrum sativum</name>
    <dbReference type="NCBI Taxonomy" id="90675"/>
    <lineage>
        <taxon>Eukaryota</taxon>
        <taxon>Viridiplantae</taxon>
        <taxon>Streptophyta</taxon>
        <taxon>Embryophyta</taxon>
        <taxon>Tracheophyta</taxon>
        <taxon>Spermatophyta</taxon>
        <taxon>Magnoliopsida</taxon>
        <taxon>eudicotyledons</taxon>
        <taxon>Gunneridae</taxon>
        <taxon>Pentapetalae</taxon>
        <taxon>rosids</taxon>
        <taxon>malvids</taxon>
        <taxon>Brassicales</taxon>
        <taxon>Brassicaceae</taxon>
        <taxon>Camelineae</taxon>
        <taxon>Camelina</taxon>
    </lineage>
</organism>
<evidence type="ECO:0000313" key="7">
    <source>
        <dbReference type="RefSeq" id="XP_019085460.1"/>
    </source>
</evidence>